<feature type="transmembrane region" description="Helical" evidence="1">
    <location>
        <begin position="20"/>
        <end position="38"/>
    </location>
</feature>
<dbReference type="AlphaFoldDB" id="A0A246B713"/>
<protein>
    <submittedName>
        <fullName evidence="2">Uncharacterized protein</fullName>
    </submittedName>
</protein>
<evidence type="ECO:0000313" key="2">
    <source>
        <dbReference type="EMBL" id="OWK97178.1"/>
    </source>
</evidence>
<dbReference type="Proteomes" id="UP000197587">
    <property type="component" value="Unassembled WGS sequence"/>
</dbReference>
<feature type="transmembrane region" description="Helical" evidence="1">
    <location>
        <begin position="44"/>
        <end position="63"/>
    </location>
</feature>
<gene>
    <name evidence="2" type="ORF">AP75_12630</name>
</gene>
<keyword evidence="1" id="KW-1133">Transmembrane helix</keyword>
<dbReference type="EMBL" id="JASZ02000037">
    <property type="protein sequence ID" value="OWK97178.1"/>
    <property type="molecule type" value="Genomic_DNA"/>
</dbReference>
<proteinExistence type="predicted"/>
<reference evidence="2 3" key="1">
    <citation type="submission" date="2017-05" db="EMBL/GenBank/DDBJ databases">
        <title>Genome of Chryseobacterium haifense.</title>
        <authorList>
            <person name="Newman J.D."/>
        </authorList>
    </citation>
    <scope>NUCLEOTIDE SEQUENCE [LARGE SCALE GENOMIC DNA]</scope>
    <source>
        <strain evidence="2 3">DSM 19056</strain>
    </source>
</reference>
<keyword evidence="1" id="KW-0812">Transmembrane</keyword>
<evidence type="ECO:0000256" key="1">
    <source>
        <dbReference type="SAM" id="Phobius"/>
    </source>
</evidence>
<evidence type="ECO:0000313" key="3">
    <source>
        <dbReference type="Proteomes" id="UP000197587"/>
    </source>
</evidence>
<accession>A0A246B713</accession>
<comment type="caution">
    <text evidence="2">The sequence shown here is derived from an EMBL/GenBank/DDBJ whole genome shotgun (WGS) entry which is preliminary data.</text>
</comment>
<dbReference type="RefSeq" id="WP_088264900.1">
    <property type="nucleotide sequence ID" value="NZ_JASZ02000037.1"/>
</dbReference>
<sequence>MEKPSAFENVIEWINWIKIVLSPAILCAIIGVAIYLSMEDKATGAFLLVFIIAIGVGLGVFWANKIKKKHGSTHFISRTDASTDIDDFR</sequence>
<organism evidence="2 3">
    <name type="scientific">Kaistella haifensis DSM 19056</name>
    <dbReference type="NCBI Taxonomy" id="1450526"/>
    <lineage>
        <taxon>Bacteria</taxon>
        <taxon>Pseudomonadati</taxon>
        <taxon>Bacteroidota</taxon>
        <taxon>Flavobacteriia</taxon>
        <taxon>Flavobacteriales</taxon>
        <taxon>Weeksellaceae</taxon>
        <taxon>Chryseobacterium group</taxon>
        <taxon>Kaistella</taxon>
    </lineage>
</organism>
<keyword evidence="3" id="KW-1185">Reference proteome</keyword>
<keyword evidence="1" id="KW-0472">Membrane</keyword>
<name>A0A246B713_9FLAO</name>